<evidence type="ECO:0000256" key="1">
    <source>
        <dbReference type="ARBA" id="ARBA00022729"/>
    </source>
</evidence>
<dbReference type="FunFam" id="2.60.40.420:FF:000018">
    <property type="entry name" value="Lamin-like protein"/>
    <property type="match status" value="1"/>
</dbReference>
<comment type="similarity">
    <text evidence="4">Belongs to the early nodulin-like (ENODL) family.</text>
</comment>
<dbReference type="Gramene" id="evm.model.10.2212">
    <property type="protein sequence ID" value="cds.evm.model.10.2212"/>
    <property type="gene ID" value="evm.TU.10.2212"/>
</dbReference>
<reference evidence="9" key="1">
    <citation type="submission" date="2021-03" db="UniProtKB">
        <authorList>
            <consortium name="EnsemblPlants"/>
        </authorList>
    </citation>
    <scope>IDENTIFICATION</scope>
</reference>
<evidence type="ECO:0000256" key="7">
    <source>
        <dbReference type="SAM" id="SignalP"/>
    </source>
</evidence>
<sequence>MSLFTKALPFGSPATVTGLLAFLFAVLFMAPQVSAKRWIVGGKMGWTTNVNYTIWAQDKHFYNGDWLFFVYDRNQNDVIEVNKTNYETCNAEHPVHNWTTGAGRDVTPLNVTRHYYFISSKGSCYGGMKVAIRVENLPPPPSGAPLKEKNTATKSTHQSLFILPVVFAIGAAWDAFLRFGL</sequence>
<proteinExistence type="inferred from homology"/>
<dbReference type="Gene3D" id="2.60.40.420">
    <property type="entry name" value="Cupredoxins - blue copper proteins"/>
    <property type="match status" value="1"/>
</dbReference>
<dbReference type="AlphaFoldDB" id="A0A803QMK8"/>
<gene>
    <name evidence="9" type="primary">LOC115700943</name>
</gene>
<evidence type="ECO:0000313" key="10">
    <source>
        <dbReference type="Proteomes" id="UP000596661"/>
    </source>
</evidence>
<evidence type="ECO:0000256" key="3">
    <source>
        <dbReference type="ARBA" id="ARBA00023180"/>
    </source>
</evidence>
<evidence type="ECO:0000256" key="6">
    <source>
        <dbReference type="SAM" id="Phobius"/>
    </source>
</evidence>
<dbReference type="PANTHER" id="PTHR33021">
    <property type="entry name" value="BLUE COPPER PROTEIN"/>
    <property type="match status" value="1"/>
</dbReference>
<dbReference type="GO" id="GO:0005886">
    <property type="term" value="C:plasma membrane"/>
    <property type="evidence" value="ECO:0007669"/>
    <property type="project" value="TreeGrafter"/>
</dbReference>
<feature type="domain" description="Phytocyanin" evidence="8">
    <location>
        <begin position="36"/>
        <end position="136"/>
    </location>
</feature>
<keyword evidence="6" id="KW-1133">Transmembrane helix</keyword>
<accession>A0A803QMK8</accession>
<feature type="signal peptide" evidence="7">
    <location>
        <begin position="1"/>
        <end position="35"/>
    </location>
</feature>
<dbReference type="InterPro" id="IPR008972">
    <property type="entry name" value="Cupredoxin"/>
</dbReference>
<evidence type="ECO:0000256" key="5">
    <source>
        <dbReference type="ARBA" id="ARBA00037626"/>
    </source>
</evidence>
<evidence type="ECO:0000256" key="4">
    <source>
        <dbReference type="ARBA" id="ARBA00035011"/>
    </source>
</evidence>
<keyword evidence="6" id="KW-0812">Transmembrane</keyword>
<feature type="chain" id="PRO_5030789212" description="Phytocyanin domain-containing protein" evidence="7">
    <location>
        <begin position="36"/>
        <end position="181"/>
    </location>
</feature>
<evidence type="ECO:0000259" key="8">
    <source>
        <dbReference type="PROSITE" id="PS51485"/>
    </source>
</evidence>
<keyword evidence="6" id="KW-0472">Membrane</keyword>
<evidence type="ECO:0000313" key="9">
    <source>
        <dbReference type="EnsemblPlants" id="cds.evm.model.10.2212"/>
    </source>
</evidence>
<dbReference type="PANTHER" id="PTHR33021:SF231">
    <property type="entry name" value="EARLY NODULIN-LIKE PROTEIN 17"/>
    <property type="match status" value="1"/>
</dbReference>
<dbReference type="SUPFAM" id="SSF49503">
    <property type="entry name" value="Cupredoxins"/>
    <property type="match status" value="1"/>
</dbReference>
<organism evidence="9 10">
    <name type="scientific">Cannabis sativa</name>
    <name type="common">Hemp</name>
    <name type="synonym">Marijuana</name>
    <dbReference type="NCBI Taxonomy" id="3483"/>
    <lineage>
        <taxon>Eukaryota</taxon>
        <taxon>Viridiplantae</taxon>
        <taxon>Streptophyta</taxon>
        <taxon>Embryophyta</taxon>
        <taxon>Tracheophyta</taxon>
        <taxon>Spermatophyta</taxon>
        <taxon>Magnoliopsida</taxon>
        <taxon>eudicotyledons</taxon>
        <taxon>Gunneridae</taxon>
        <taxon>Pentapetalae</taxon>
        <taxon>rosids</taxon>
        <taxon>fabids</taxon>
        <taxon>Rosales</taxon>
        <taxon>Cannabaceae</taxon>
        <taxon>Cannabis</taxon>
    </lineage>
</organism>
<dbReference type="InterPro" id="IPR003245">
    <property type="entry name" value="Phytocyanin_dom"/>
</dbReference>
<comment type="function">
    <text evidence="5">May act as a carbohydrate transporter.</text>
</comment>
<keyword evidence="3" id="KW-0325">Glycoprotein</keyword>
<dbReference type="KEGG" id="csav:115700943"/>
<dbReference type="OMA" id="EGCIADH"/>
<dbReference type="InterPro" id="IPR039391">
    <property type="entry name" value="Phytocyanin-like"/>
</dbReference>
<dbReference type="PROSITE" id="PS51485">
    <property type="entry name" value="PHYTOCYANIN"/>
    <property type="match status" value="1"/>
</dbReference>
<dbReference type="EnsemblPlants" id="evm.model.10.2212">
    <property type="protein sequence ID" value="cds.evm.model.10.2212"/>
    <property type="gene ID" value="evm.TU.10.2212"/>
</dbReference>
<dbReference type="GO" id="GO:0009055">
    <property type="term" value="F:electron transfer activity"/>
    <property type="evidence" value="ECO:0007669"/>
    <property type="project" value="InterPro"/>
</dbReference>
<protein>
    <recommendedName>
        <fullName evidence="8">Phytocyanin domain-containing protein</fullName>
    </recommendedName>
</protein>
<dbReference type="OrthoDB" id="1851979at2759"/>
<feature type="transmembrane region" description="Helical" evidence="6">
    <location>
        <begin position="159"/>
        <end position="177"/>
    </location>
</feature>
<keyword evidence="2" id="KW-1015">Disulfide bond</keyword>
<keyword evidence="10" id="KW-1185">Reference proteome</keyword>
<evidence type="ECO:0000256" key="2">
    <source>
        <dbReference type="ARBA" id="ARBA00023157"/>
    </source>
</evidence>
<dbReference type="Pfam" id="PF02298">
    <property type="entry name" value="Cu_bind_like"/>
    <property type="match status" value="1"/>
</dbReference>
<dbReference type="EMBL" id="UZAU01000839">
    <property type="status" value="NOT_ANNOTATED_CDS"/>
    <property type="molecule type" value="Genomic_DNA"/>
</dbReference>
<dbReference type="GeneID" id="115700943"/>
<keyword evidence="1 7" id="KW-0732">Signal</keyword>
<dbReference type="Proteomes" id="UP000596661">
    <property type="component" value="Unassembled WGS sequence"/>
</dbReference>
<dbReference type="RefSeq" id="XP_030484482.1">
    <property type="nucleotide sequence ID" value="XM_030628622.2"/>
</dbReference>
<name>A0A803QMK8_CANSA</name>